<reference evidence="12" key="1">
    <citation type="submission" date="2016-01" db="EMBL/GenBank/DDBJ databases">
        <authorList>
            <person name="Mitreva M."/>
            <person name="Pepin K.H."/>
            <person name="Mihindukulasuriya K.A."/>
            <person name="Fulton R."/>
            <person name="Fronick C."/>
            <person name="O'Laughlin M."/>
            <person name="Miner T."/>
            <person name="Herter B."/>
            <person name="Rosa B.A."/>
            <person name="Cordes M."/>
            <person name="Tomlinson C."/>
            <person name="Wollam A."/>
            <person name="Palsikar V.B."/>
            <person name="Mardis E.R."/>
            <person name="Wilson R.K."/>
        </authorList>
    </citation>
    <scope>NUCLEOTIDE SEQUENCE [LARGE SCALE GENOMIC DNA]</scope>
    <source>
        <strain evidence="12">DNF00896</strain>
    </source>
</reference>
<dbReference type="GO" id="GO:0022857">
    <property type="term" value="F:transmembrane transporter activity"/>
    <property type="evidence" value="ECO:0007669"/>
    <property type="project" value="InterPro"/>
</dbReference>
<evidence type="ECO:0000313" key="11">
    <source>
        <dbReference type="EMBL" id="KXB57788.1"/>
    </source>
</evidence>
<comment type="similarity">
    <text evidence="2">Belongs to the binding-protein-dependent transport system permease family. HisMQ subfamily.</text>
</comment>
<evidence type="ECO:0000256" key="3">
    <source>
        <dbReference type="ARBA" id="ARBA00022448"/>
    </source>
</evidence>
<keyword evidence="12" id="KW-1185">Reference proteome</keyword>
<feature type="transmembrane region" description="Helical" evidence="9">
    <location>
        <begin position="57"/>
        <end position="78"/>
    </location>
</feature>
<feature type="transmembrane region" description="Helical" evidence="9">
    <location>
        <begin position="132"/>
        <end position="155"/>
    </location>
</feature>
<dbReference type="GO" id="GO:0006865">
    <property type="term" value="P:amino acid transport"/>
    <property type="evidence" value="ECO:0007669"/>
    <property type="project" value="UniProtKB-KW"/>
</dbReference>
<evidence type="ECO:0000256" key="9">
    <source>
        <dbReference type="RuleBase" id="RU363032"/>
    </source>
</evidence>
<evidence type="ECO:0000313" key="12">
    <source>
        <dbReference type="Proteomes" id="UP000070394"/>
    </source>
</evidence>
<evidence type="ECO:0000256" key="6">
    <source>
        <dbReference type="ARBA" id="ARBA00022970"/>
    </source>
</evidence>
<dbReference type="InterPro" id="IPR000515">
    <property type="entry name" value="MetI-like"/>
</dbReference>
<keyword evidence="5 9" id="KW-0812">Transmembrane</keyword>
<dbReference type="AlphaFoldDB" id="A0A133ZQS6"/>
<sequence length="221" mass="24512">MIMDFGFIKQVFPLYVHAAILTLKIGILGIILAIAVGLLCTLILHKKIPVLRQLVSIYIELSRNTPLLIQLFFIYYGLPKLGIRIDAFICGVIGLAFLGGSYMCEAFRSGIETIDKIQEESALSLGLSHNQALFYILLPQAISISTPAFVANIIFLLKETSVFSAISLMDLMFTAKDLIGIYYKTVESLALLVFFYLIILLPVSILGSYVERKVRYAGFGS</sequence>
<dbReference type="GO" id="GO:0043190">
    <property type="term" value="C:ATP-binding cassette (ABC) transporter complex"/>
    <property type="evidence" value="ECO:0007669"/>
    <property type="project" value="InterPro"/>
</dbReference>
<dbReference type="PATRIC" id="fig|467210.3.peg.1287"/>
<comment type="caution">
    <text evidence="11">The sequence shown here is derived from an EMBL/GenBank/DDBJ whole genome shotgun (WGS) entry which is preliminary data.</text>
</comment>
<dbReference type="SUPFAM" id="SSF161098">
    <property type="entry name" value="MetI-like"/>
    <property type="match status" value="1"/>
</dbReference>
<dbReference type="Proteomes" id="UP000070394">
    <property type="component" value="Unassembled WGS sequence"/>
</dbReference>
<dbReference type="EMBL" id="LSDA01000075">
    <property type="protein sequence ID" value="KXB57788.1"/>
    <property type="molecule type" value="Genomic_DNA"/>
</dbReference>
<evidence type="ECO:0000259" key="10">
    <source>
        <dbReference type="PROSITE" id="PS50928"/>
    </source>
</evidence>
<evidence type="ECO:0000256" key="1">
    <source>
        <dbReference type="ARBA" id="ARBA00004651"/>
    </source>
</evidence>
<comment type="subcellular location">
    <subcellularLocation>
        <location evidence="1 9">Cell membrane</location>
        <topology evidence="1 9">Multi-pass membrane protein</topology>
    </subcellularLocation>
</comment>
<keyword evidence="8 9" id="KW-0472">Membrane</keyword>
<protein>
    <submittedName>
        <fullName evidence="11">ABC transporter, permease protein</fullName>
    </submittedName>
</protein>
<evidence type="ECO:0000256" key="5">
    <source>
        <dbReference type="ARBA" id="ARBA00022692"/>
    </source>
</evidence>
<evidence type="ECO:0000256" key="8">
    <source>
        <dbReference type="ARBA" id="ARBA00023136"/>
    </source>
</evidence>
<dbReference type="OrthoDB" id="9787841at2"/>
<dbReference type="PROSITE" id="PS50928">
    <property type="entry name" value="ABC_TM1"/>
    <property type="match status" value="1"/>
</dbReference>
<dbReference type="InterPro" id="IPR043429">
    <property type="entry name" value="ArtM/GltK/GlnP/TcyL/YhdX-like"/>
</dbReference>
<dbReference type="Gene3D" id="1.10.3720.10">
    <property type="entry name" value="MetI-like"/>
    <property type="match status" value="1"/>
</dbReference>
<keyword evidence="4" id="KW-1003">Cell membrane</keyword>
<proteinExistence type="inferred from homology"/>
<keyword evidence="6" id="KW-0029">Amino-acid transport</keyword>
<accession>A0A133ZQS6</accession>
<gene>
    <name evidence="11" type="ORF">HMPREF1866_01296</name>
</gene>
<dbReference type="PANTHER" id="PTHR30614:SF37">
    <property type="entry name" value="AMINO-ACID ABC TRANSPORTER PERMEASE PROTEIN YHDX-RELATED"/>
    <property type="match status" value="1"/>
</dbReference>
<feature type="domain" description="ABC transmembrane type-1" evidence="10">
    <location>
        <begin position="19"/>
        <end position="204"/>
    </location>
</feature>
<feature type="transmembrane region" description="Helical" evidence="9">
    <location>
        <begin position="189"/>
        <end position="210"/>
    </location>
</feature>
<keyword evidence="7 9" id="KW-1133">Transmembrane helix</keyword>
<dbReference type="PANTHER" id="PTHR30614">
    <property type="entry name" value="MEMBRANE COMPONENT OF AMINO ACID ABC TRANSPORTER"/>
    <property type="match status" value="1"/>
</dbReference>
<dbReference type="Pfam" id="PF00528">
    <property type="entry name" value="BPD_transp_1"/>
    <property type="match status" value="1"/>
</dbReference>
<dbReference type="NCBIfam" id="TIGR01726">
    <property type="entry name" value="HEQRo_perm_3TM"/>
    <property type="match status" value="1"/>
</dbReference>
<name>A0A133ZQS6_9FIRM</name>
<dbReference type="STRING" id="467210.HMPREF1866_01296"/>
<keyword evidence="3 9" id="KW-0813">Transport</keyword>
<dbReference type="CDD" id="cd06261">
    <property type="entry name" value="TM_PBP2"/>
    <property type="match status" value="1"/>
</dbReference>
<evidence type="ECO:0000256" key="4">
    <source>
        <dbReference type="ARBA" id="ARBA00022475"/>
    </source>
</evidence>
<dbReference type="InterPro" id="IPR010065">
    <property type="entry name" value="AA_ABC_transptr_permease_3TM"/>
</dbReference>
<dbReference type="InterPro" id="IPR035906">
    <property type="entry name" value="MetI-like_sf"/>
</dbReference>
<evidence type="ECO:0000256" key="2">
    <source>
        <dbReference type="ARBA" id="ARBA00010072"/>
    </source>
</evidence>
<evidence type="ECO:0000256" key="7">
    <source>
        <dbReference type="ARBA" id="ARBA00022989"/>
    </source>
</evidence>
<feature type="transmembrane region" description="Helical" evidence="9">
    <location>
        <begin position="12"/>
        <end position="45"/>
    </location>
</feature>
<feature type="transmembrane region" description="Helical" evidence="9">
    <location>
        <begin position="85"/>
        <end position="103"/>
    </location>
</feature>
<organism evidence="11 12">
    <name type="scientific">Lachnoanaerobaculum saburreum</name>
    <dbReference type="NCBI Taxonomy" id="467210"/>
    <lineage>
        <taxon>Bacteria</taxon>
        <taxon>Bacillati</taxon>
        <taxon>Bacillota</taxon>
        <taxon>Clostridia</taxon>
        <taxon>Lachnospirales</taxon>
        <taxon>Lachnospiraceae</taxon>
        <taxon>Lachnoanaerobaculum</taxon>
    </lineage>
</organism>